<gene>
    <name evidence="1" type="ORF">MSBRM_0178</name>
</gene>
<reference evidence="1 2" key="1">
    <citation type="submission" date="2014-07" db="EMBL/GenBank/DDBJ databases">
        <title>Methanogenic archaea and the global carbon cycle.</title>
        <authorList>
            <person name="Henriksen J.R."/>
            <person name="Luke J."/>
            <person name="Reinhart S."/>
            <person name="Benedict M.N."/>
            <person name="Youngblut N.D."/>
            <person name="Metcalf M.E."/>
            <person name="Whitaker R.J."/>
            <person name="Metcalf W.W."/>
        </authorList>
    </citation>
    <scope>NUCLEOTIDE SEQUENCE [LARGE SCALE GENOMIC DNA]</scope>
    <source>
        <strain evidence="1 2">MS</strain>
    </source>
</reference>
<sequence>MTSTKSCEVRCTKCKKWFCSQIIQFEDEDSFLHSIMYKNTEECPYCKTMVTHDKEIMRFVEKDSNGKVIKETRYLYDF</sequence>
<dbReference type="AlphaFoldDB" id="A0A0E3LMK4"/>
<evidence type="ECO:0000313" key="2">
    <source>
        <dbReference type="Proteomes" id="UP000033033"/>
    </source>
</evidence>
<evidence type="ECO:0000313" key="1">
    <source>
        <dbReference type="EMBL" id="AKB53176.1"/>
    </source>
</evidence>
<dbReference type="RefSeq" id="WP_048154102.1">
    <property type="nucleotide sequence ID" value="NZ_CP009528.1"/>
</dbReference>
<keyword evidence="2" id="KW-1185">Reference proteome</keyword>
<accession>A0A0E3LMK4</accession>
<dbReference type="PATRIC" id="fig|1434108.4.peg.179"/>
<proteinExistence type="predicted"/>
<dbReference type="HOGENOM" id="CLU_2613598_0_0_2"/>
<name>A0A0E3LMK4_METBA</name>
<dbReference type="EMBL" id="CP009528">
    <property type="protein sequence ID" value="AKB53176.1"/>
    <property type="molecule type" value="Genomic_DNA"/>
</dbReference>
<protein>
    <submittedName>
        <fullName evidence="1">Uncharacterized protein</fullName>
    </submittedName>
</protein>
<dbReference type="KEGG" id="mby:MSBRM_0178"/>
<dbReference type="Proteomes" id="UP000033033">
    <property type="component" value="Chromosome"/>
</dbReference>
<organism evidence="1 2">
    <name type="scientific">Methanosarcina barkeri MS</name>
    <dbReference type="NCBI Taxonomy" id="1434108"/>
    <lineage>
        <taxon>Archaea</taxon>
        <taxon>Methanobacteriati</taxon>
        <taxon>Methanobacteriota</taxon>
        <taxon>Stenosarchaea group</taxon>
        <taxon>Methanomicrobia</taxon>
        <taxon>Methanosarcinales</taxon>
        <taxon>Methanosarcinaceae</taxon>
        <taxon>Methanosarcina</taxon>
    </lineage>
</organism>
<dbReference type="GeneID" id="24843333"/>